<feature type="non-terminal residue" evidence="2">
    <location>
        <position position="1"/>
    </location>
</feature>
<feature type="compositionally biased region" description="Basic and acidic residues" evidence="1">
    <location>
        <begin position="1"/>
        <end position="12"/>
    </location>
</feature>
<feature type="region of interest" description="Disordered" evidence="1">
    <location>
        <begin position="1"/>
        <end position="22"/>
    </location>
</feature>
<sequence>MDHHQRGERRGEEEDGGSRVALLKGDVRKEEWQVVAGSKLGRRAWEESRKLWVVVGPAILSRIATYSMNVITQAFAGHLGDLELASVSFANTVVVGFNYGLMVRTPSYLPRLSKPLYLPLQSLHSC</sequence>
<dbReference type="EMBL" id="RWGY01000004">
    <property type="protein sequence ID" value="TVU48138.1"/>
    <property type="molecule type" value="Genomic_DNA"/>
</dbReference>
<dbReference type="AlphaFoldDB" id="A0A5J9WIU3"/>
<organism evidence="2 3">
    <name type="scientific">Eragrostis curvula</name>
    <name type="common">weeping love grass</name>
    <dbReference type="NCBI Taxonomy" id="38414"/>
    <lineage>
        <taxon>Eukaryota</taxon>
        <taxon>Viridiplantae</taxon>
        <taxon>Streptophyta</taxon>
        <taxon>Embryophyta</taxon>
        <taxon>Tracheophyta</taxon>
        <taxon>Spermatophyta</taxon>
        <taxon>Magnoliopsida</taxon>
        <taxon>Liliopsida</taxon>
        <taxon>Poales</taxon>
        <taxon>Poaceae</taxon>
        <taxon>PACMAD clade</taxon>
        <taxon>Chloridoideae</taxon>
        <taxon>Eragrostideae</taxon>
        <taxon>Eragrostidinae</taxon>
        <taxon>Eragrostis</taxon>
    </lineage>
</organism>
<keyword evidence="3" id="KW-1185">Reference proteome</keyword>
<protein>
    <recommendedName>
        <fullName evidence="4">Protein DETOXIFICATION</fullName>
    </recommendedName>
</protein>
<accession>A0A5J9WIU3</accession>
<evidence type="ECO:0000313" key="3">
    <source>
        <dbReference type="Proteomes" id="UP000324897"/>
    </source>
</evidence>
<comment type="caution">
    <text evidence="2">The sequence shown here is derived from an EMBL/GenBank/DDBJ whole genome shotgun (WGS) entry which is preliminary data.</text>
</comment>
<reference evidence="2 3" key="1">
    <citation type="journal article" date="2019" name="Sci. Rep.">
        <title>A high-quality genome of Eragrostis curvula grass provides insights into Poaceae evolution and supports new strategies to enhance forage quality.</title>
        <authorList>
            <person name="Carballo J."/>
            <person name="Santos B.A.C.M."/>
            <person name="Zappacosta D."/>
            <person name="Garbus I."/>
            <person name="Selva J.P."/>
            <person name="Gallo C.A."/>
            <person name="Diaz A."/>
            <person name="Albertini E."/>
            <person name="Caccamo M."/>
            <person name="Echenique V."/>
        </authorList>
    </citation>
    <scope>NUCLEOTIDE SEQUENCE [LARGE SCALE GENOMIC DNA]</scope>
    <source>
        <strain evidence="3">cv. Victoria</strain>
        <tissue evidence="2">Leaf</tissue>
    </source>
</reference>
<dbReference type="Gramene" id="TVU48138">
    <property type="protein sequence ID" value="TVU48138"/>
    <property type="gene ID" value="EJB05_07764"/>
</dbReference>
<evidence type="ECO:0000256" key="1">
    <source>
        <dbReference type="SAM" id="MobiDB-lite"/>
    </source>
</evidence>
<dbReference type="PANTHER" id="PTHR11206">
    <property type="entry name" value="MULTIDRUG RESISTANCE PROTEIN"/>
    <property type="match status" value="1"/>
</dbReference>
<proteinExistence type="predicted"/>
<name>A0A5J9WIU3_9POAL</name>
<evidence type="ECO:0008006" key="4">
    <source>
        <dbReference type="Google" id="ProtNLM"/>
    </source>
</evidence>
<gene>
    <name evidence="2" type="ORF">EJB05_07764</name>
</gene>
<dbReference type="Proteomes" id="UP000324897">
    <property type="component" value="Chromosome 5"/>
</dbReference>
<evidence type="ECO:0000313" key="2">
    <source>
        <dbReference type="EMBL" id="TVU48138.1"/>
    </source>
</evidence>
<dbReference type="OrthoDB" id="783419at2759"/>